<evidence type="ECO:0000256" key="7">
    <source>
        <dbReference type="HAMAP-Rule" id="MF_03150"/>
    </source>
</evidence>
<evidence type="ECO:0000256" key="4">
    <source>
        <dbReference type="ARBA" id="ARBA00022840"/>
    </source>
</evidence>
<dbReference type="InterPro" id="IPR000120">
    <property type="entry name" value="Amidase"/>
</dbReference>
<keyword evidence="7" id="KW-0496">Mitochondrion</keyword>
<evidence type="ECO:0000256" key="1">
    <source>
        <dbReference type="ARBA" id="ARBA00008069"/>
    </source>
</evidence>
<dbReference type="GO" id="GO:0030956">
    <property type="term" value="C:glutamyl-tRNA(Gln) amidotransferase complex"/>
    <property type="evidence" value="ECO:0007669"/>
    <property type="project" value="UniProtKB-UniRule"/>
</dbReference>
<organism evidence="9 10">
    <name type="scientific">Clavispora lusitaniae</name>
    <name type="common">Candida lusitaniae</name>
    <dbReference type="NCBI Taxonomy" id="36911"/>
    <lineage>
        <taxon>Eukaryota</taxon>
        <taxon>Fungi</taxon>
        <taxon>Dikarya</taxon>
        <taxon>Ascomycota</taxon>
        <taxon>Saccharomycotina</taxon>
        <taxon>Pichiomycetes</taxon>
        <taxon>Metschnikowiaceae</taxon>
        <taxon>Clavispora</taxon>
    </lineage>
</organism>
<dbReference type="GO" id="GO:0050567">
    <property type="term" value="F:glutaminyl-tRNA synthase (glutamine-hydrolyzing) activity"/>
    <property type="evidence" value="ECO:0007669"/>
    <property type="project" value="UniProtKB-UniRule"/>
</dbReference>
<dbReference type="Gene3D" id="3.90.1300.10">
    <property type="entry name" value="Amidase signature (AS) domain"/>
    <property type="match status" value="1"/>
</dbReference>
<evidence type="ECO:0000256" key="2">
    <source>
        <dbReference type="ARBA" id="ARBA00022598"/>
    </source>
</evidence>
<dbReference type="PANTHER" id="PTHR11895">
    <property type="entry name" value="TRANSAMIDASE"/>
    <property type="match status" value="1"/>
</dbReference>
<comment type="similarity">
    <text evidence="1 7">Belongs to the amidase family. GatA subfamily.</text>
</comment>
<dbReference type="GO" id="GO:0005739">
    <property type="term" value="C:mitochondrion"/>
    <property type="evidence" value="ECO:0007669"/>
    <property type="project" value="UniProtKB-SubCell"/>
</dbReference>
<comment type="subcellular location">
    <subcellularLocation>
        <location evidence="7">Mitochondrion</location>
    </subcellularLocation>
</comment>
<reference evidence="9 10" key="1">
    <citation type="submission" date="2017-04" db="EMBL/GenBank/DDBJ databases">
        <title>Draft genome of the yeast Clavispora lusitaniae type strain CBS 6936.</title>
        <authorList>
            <person name="Durrens P."/>
            <person name="Klopp C."/>
            <person name="Biteau N."/>
            <person name="Fitton-Ouhabi V."/>
            <person name="Dementhon K."/>
            <person name="Accoceberry I."/>
            <person name="Sherman D.J."/>
            <person name="Noel T."/>
        </authorList>
    </citation>
    <scope>NUCLEOTIDE SEQUENCE [LARGE SCALE GENOMIC DNA]</scope>
    <source>
        <strain evidence="9 10">CBS 6936</strain>
    </source>
</reference>
<dbReference type="PROSITE" id="PS00571">
    <property type="entry name" value="AMIDASES"/>
    <property type="match status" value="1"/>
</dbReference>
<evidence type="ECO:0000256" key="3">
    <source>
        <dbReference type="ARBA" id="ARBA00022741"/>
    </source>
</evidence>
<dbReference type="PANTHER" id="PTHR11895:SF7">
    <property type="entry name" value="GLUTAMYL-TRNA(GLN) AMIDOTRANSFERASE SUBUNIT A, MITOCHONDRIAL"/>
    <property type="match status" value="1"/>
</dbReference>
<dbReference type="Proteomes" id="UP000195602">
    <property type="component" value="Unassembled WGS sequence"/>
</dbReference>
<dbReference type="EMBL" id="LYUB02000021">
    <property type="protein sequence ID" value="OVF06244.1"/>
    <property type="molecule type" value="Genomic_DNA"/>
</dbReference>
<evidence type="ECO:0000313" key="9">
    <source>
        <dbReference type="EMBL" id="OVF06244.1"/>
    </source>
</evidence>
<protein>
    <recommendedName>
        <fullName evidence="7">Glutamyl-tRNA(Gln) amidotransferase subunit A, mitochondrial</fullName>
        <shortName evidence="7">Glu-AdT subunit A</shortName>
        <ecNumber evidence="7">6.3.5.7</ecNumber>
    </recommendedName>
</protein>
<dbReference type="EC" id="6.3.5.7" evidence="7"/>
<feature type="domain" description="Amidase" evidence="8">
    <location>
        <begin position="20"/>
        <end position="426"/>
    </location>
</feature>
<feature type="active site" description="Acyl-ester intermediate" evidence="7">
    <location>
        <position position="135"/>
    </location>
</feature>
<keyword evidence="2 7" id="KW-0436">Ligase</keyword>
<proteinExistence type="inferred from homology"/>
<dbReference type="InterPro" id="IPR036928">
    <property type="entry name" value="AS_sf"/>
</dbReference>
<dbReference type="GO" id="GO:0005524">
    <property type="term" value="F:ATP binding"/>
    <property type="evidence" value="ECO:0007669"/>
    <property type="project" value="UniProtKB-KW"/>
</dbReference>
<comment type="function">
    <text evidence="7">Allows the formation of correctly charged Gln-tRNA(Gln) through the transamidation of misacylated Glu-tRNA(Gln) in the mitochondria. The reaction takes place in the presence of glutamine and ATP through an activated gamma-phospho-Glu-tRNA(Gln).</text>
</comment>
<dbReference type="KEGG" id="clus:A9F13_21g00726"/>
<dbReference type="GO" id="GO:0032543">
    <property type="term" value="P:mitochondrial translation"/>
    <property type="evidence" value="ECO:0007669"/>
    <property type="project" value="UniProtKB-UniRule"/>
</dbReference>
<feature type="active site" description="Charge relay system" evidence="7">
    <location>
        <position position="34"/>
    </location>
</feature>
<sequence>MASDKFNSIVHVLAQAARPLSPTGVLSGKTFAAKANIATSRAPVDCASRVLDSYTGPFTSTAVRLLEQAGGVCIGTTNMDEFGMGSASTHSSHGAVVNPQYYPANHVAGGSSGGSAACVAAGLADFALGTDTGGSVRQPAAWCGVVGFKPTYGSISRFGVVAYAQSLDTVGILARSVRTTRDVFGVLDKWDDNDVTALPLSVRGRKAKEGPWVVGVPEHMLLGEVGPEALEALELALVGLKKLGHKIVPVSIPALSRSLSAYYTLATAEAASNLARYDGVRYGENEKGHSFGVEVRRRVLSGTYTLSSESGSHYKHATLVREKLVEELNCVFACAHSFVGVGEKDKDVARNGPDSGSGVDVLLAPTVLGRAPERDVYDQITRNFIEGYAGDVLTVPASLAGLPTVSVPFNGVGIQVMAQHGDDATALSVSEAVETIFTQ</sequence>
<feature type="active site" description="Charge relay system" evidence="7">
    <location>
        <position position="111"/>
    </location>
</feature>
<dbReference type="Pfam" id="PF01425">
    <property type="entry name" value="Amidase"/>
    <property type="match status" value="1"/>
</dbReference>
<evidence type="ECO:0000313" key="10">
    <source>
        <dbReference type="Proteomes" id="UP000195602"/>
    </source>
</evidence>
<dbReference type="GO" id="GO:0070681">
    <property type="term" value="P:glutaminyl-tRNAGln biosynthesis via transamidation"/>
    <property type="evidence" value="ECO:0007669"/>
    <property type="project" value="UniProtKB-UniRule"/>
</dbReference>
<evidence type="ECO:0000256" key="6">
    <source>
        <dbReference type="ARBA" id="ARBA00047407"/>
    </source>
</evidence>
<keyword evidence="5 7" id="KW-0648">Protein biosynthesis</keyword>
<dbReference type="InterPro" id="IPR023631">
    <property type="entry name" value="Amidase_dom"/>
</dbReference>
<comment type="caution">
    <text evidence="9">The sequence shown here is derived from an EMBL/GenBank/DDBJ whole genome shotgun (WGS) entry which is preliminary data.</text>
</comment>
<keyword evidence="4 7" id="KW-0067">ATP-binding</keyword>
<dbReference type="SUPFAM" id="SSF75304">
    <property type="entry name" value="Amidase signature (AS) enzymes"/>
    <property type="match status" value="1"/>
</dbReference>
<keyword evidence="3 7" id="KW-0547">Nucleotide-binding</keyword>
<comment type="subunit">
    <text evidence="7">Subunit of the heterotrimeric GatFAB amidotransferase (AdT) complex, composed of A, B and F subunits.</text>
</comment>
<comment type="catalytic activity">
    <reaction evidence="6 7">
        <text>L-glutamyl-tRNA(Gln) + L-glutamine + ATP + H2O = L-glutaminyl-tRNA(Gln) + L-glutamate + ADP + phosphate + H(+)</text>
        <dbReference type="Rhea" id="RHEA:17521"/>
        <dbReference type="Rhea" id="RHEA-COMP:9681"/>
        <dbReference type="Rhea" id="RHEA-COMP:9684"/>
        <dbReference type="ChEBI" id="CHEBI:15377"/>
        <dbReference type="ChEBI" id="CHEBI:15378"/>
        <dbReference type="ChEBI" id="CHEBI:29985"/>
        <dbReference type="ChEBI" id="CHEBI:30616"/>
        <dbReference type="ChEBI" id="CHEBI:43474"/>
        <dbReference type="ChEBI" id="CHEBI:58359"/>
        <dbReference type="ChEBI" id="CHEBI:78520"/>
        <dbReference type="ChEBI" id="CHEBI:78521"/>
        <dbReference type="ChEBI" id="CHEBI:456216"/>
        <dbReference type="EC" id="6.3.5.7"/>
    </reaction>
</comment>
<dbReference type="InterPro" id="IPR020556">
    <property type="entry name" value="Amidase_CS"/>
</dbReference>
<dbReference type="InterPro" id="IPR004412">
    <property type="entry name" value="GatA"/>
</dbReference>
<evidence type="ECO:0000259" key="8">
    <source>
        <dbReference type="Pfam" id="PF01425"/>
    </source>
</evidence>
<name>A0AA91PVY1_CLALS</name>
<accession>A0AA91PVY1</accession>
<evidence type="ECO:0000256" key="5">
    <source>
        <dbReference type="ARBA" id="ARBA00022917"/>
    </source>
</evidence>
<dbReference type="HAMAP" id="MF_00120">
    <property type="entry name" value="GatA"/>
    <property type="match status" value="1"/>
</dbReference>
<dbReference type="AlphaFoldDB" id="A0AA91PVY1"/>
<gene>
    <name evidence="7" type="primary">HER2</name>
    <name evidence="9" type="ORF">A9F13_21g00726</name>
</gene>